<evidence type="ECO:0000313" key="2">
    <source>
        <dbReference type="EMBL" id="WCT10557.1"/>
    </source>
</evidence>
<dbReference type="SUPFAM" id="SSF48208">
    <property type="entry name" value="Six-hairpin glycosidases"/>
    <property type="match status" value="1"/>
</dbReference>
<feature type="domain" description="Mannosylglycerate hydrolase MGH1-like glycoside hydrolase" evidence="1">
    <location>
        <begin position="684"/>
        <end position="853"/>
    </location>
</feature>
<dbReference type="Proteomes" id="UP001216139">
    <property type="component" value="Chromosome"/>
</dbReference>
<dbReference type="EMBL" id="CP117167">
    <property type="protein sequence ID" value="WCT10557.1"/>
    <property type="molecule type" value="Genomic_DNA"/>
</dbReference>
<reference evidence="2 3" key="1">
    <citation type="submission" date="2023-02" db="EMBL/GenBank/DDBJ databases">
        <title>Genome sequence of Mucilaginibacter jinjuensis strain KACC 16571.</title>
        <authorList>
            <person name="Kim S."/>
            <person name="Heo J."/>
            <person name="Kwon S.-W."/>
        </authorList>
    </citation>
    <scope>NUCLEOTIDE SEQUENCE [LARGE SCALE GENOMIC DNA]</scope>
    <source>
        <strain evidence="2 3">KACC 16571</strain>
    </source>
</reference>
<organism evidence="2 3">
    <name type="scientific">Mucilaginibacter jinjuensis</name>
    <dbReference type="NCBI Taxonomy" id="1176721"/>
    <lineage>
        <taxon>Bacteria</taxon>
        <taxon>Pseudomonadati</taxon>
        <taxon>Bacteroidota</taxon>
        <taxon>Sphingobacteriia</taxon>
        <taxon>Sphingobacteriales</taxon>
        <taxon>Sphingobacteriaceae</taxon>
        <taxon>Mucilaginibacter</taxon>
    </lineage>
</organism>
<gene>
    <name evidence="2" type="ORF">PQO05_17610</name>
</gene>
<dbReference type="PANTHER" id="PTHR10412">
    <property type="entry name" value="MANNOSYL-OLIGOSACCHARIDE GLUCOSIDASE"/>
    <property type="match status" value="1"/>
</dbReference>
<keyword evidence="3" id="KW-1185">Reference proteome</keyword>
<dbReference type="RefSeq" id="WP_273628746.1">
    <property type="nucleotide sequence ID" value="NZ_CP117167.1"/>
</dbReference>
<dbReference type="Pfam" id="PF22422">
    <property type="entry name" value="MGH1-like_GH"/>
    <property type="match status" value="2"/>
</dbReference>
<sequence>MNTEQTRLKDASWKHWGPYVSDRQWGTVREDYSANGDAWNYITHDMARSKAYRWSEEGIAGICDDQQYLCFAIALWNKKDPIIKERYFGLTNPEGNHGEDVKELYYYLDSTPTHSYMKMLYKYPQQAYPYERLKTVNAQRSRNEPEFELIDTGIFEHDEYFDVFVEYAKNTCDDILIKITVHNRAGVDAPINVLPTVWFRNTWAWGRHVSVPSISVDSPKAIGLYSKNIGEYWLMADGNPEWLFCDNETNTKRLYNFDNGKPYPKDGINDHLVHGSPTVNPQQKGTKAAANYDLVIPARKSVELHLRLTKNPANNFSDFDSIFDTRVKEADEFYADVQQGVPNPETAMVQRQAFAGMLWSKQFYNYNVFQWLNGDPDQPKPPAERFKMRNYDWQHLTAREIISMPDKWEYPWFAAWDLSFHCLPLAKVDSDFAKQQLILLTREWYMHPNGQLPAYEWAMGDTNPPVHAMATWNVYKIDKLANGGKGDLFFLETVFHKLMLNFTWWVNRKDSAGNNIFEGGFLGLDNIGVFDRNAPLPTGGYMEQADGTSWMAMYSLNLMRIAIELATVNKTYEEIGVKFFDHFMYIAGAMSSMGDSKDGLWDEEDGFFYDGLELPDGTTQRLKVRSVVGLIPMFAVEVLEAEDVLNSPIFNQRFKWFYDNRPDLADQISRLNESNADGKRLVSLLRGHRMKMLLKHMLDEGEFLSDYGIRSVSKYHLDNPFRIMAGGKEFSVKYLPAESDSGLFGGNSNWRGPIWLPMNYLIIESLERFYQYYGDEFKVECPTGSGIFMNLKDIADEIRKRLSGIFRKNKDGQRPVFGTNTKIQTDPAFADHILFHEYFDGDTGKGLGASHQTGWTGLIVNSLNLSLHPDA</sequence>
<protein>
    <submittedName>
        <fullName evidence="2">Glucosidase</fullName>
    </submittedName>
</protein>
<dbReference type="InterPro" id="IPR008928">
    <property type="entry name" value="6-hairpin_glycosidase_sf"/>
</dbReference>
<feature type="domain" description="Mannosylglycerate hydrolase MGH1-like glycoside hydrolase" evidence="1">
    <location>
        <begin position="410"/>
        <end position="514"/>
    </location>
</feature>
<accession>A0ABY7T4C5</accession>
<evidence type="ECO:0000313" key="3">
    <source>
        <dbReference type="Proteomes" id="UP001216139"/>
    </source>
</evidence>
<dbReference type="PANTHER" id="PTHR10412:SF10">
    <property type="entry name" value="GLYCOSYL HYDROLASE FAMILY 63 C-TERMINAL DOMAIN-CONTAINING PROTEIN"/>
    <property type="match status" value="1"/>
</dbReference>
<dbReference type="InterPro" id="IPR054491">
    <property type="entry name" value="MGH1-like_GH"/>
</dbReference>
<dbReference type="Gene3D" id="1.50.10.10">
    <property type="match status" value="1"/>
</dbReference>
<evidence type="ECO:0000259" key="1">
    <source>
        <dbReference type="Pfam" id="PF22422"/>
    </source>
</evidence>
<name>A0ABY7T4C5_9SPHI</name>
<dbReference type="InterPro" id="IPR012341">
    <property type="entry name" value="6hp_glycosidase-like_sf"/>
</dbReference>
<dbReference type="InterPro" id="IPR004888">
    <property type="entry name" value="Glycoside_hydrolase_63"/>
</dbReference>
<proteinExistence type="predicted"/>